<evidence type="ECO:0000256" key="3">
    <source>
        <dbReference type="ARBA" id="ARBA00022692"/>
    </source>
</evidence>
<keyword evidence="2" id="KW-1003">Cell membrane</keyword>
<feature type="transmembrane region" description="Helical" evidence="7">
    <location>
        <begin position="112"/>
        <end position="129"/>
    </location>
</feature>
<evidence type="ECO:0000256" key="5">
    <source>
        <dbReference type="ARBA" id="ARBA00023136"/>
    </source>
</evidence>
<dbReference type="GO" id="GO:0005886">
    <property type="term" value="C:plasma membrane"/>
    <property type="evidence" value="ECO:0007669"/>
    <property type="project" value="UniProtKB-SubCell"/>
</dbReference>
<feature type="compositionally biased region" description="Acidic residues" evidence="6">
    <location>
        <begin position="318"/>
        <end position="327"/>
    </location>
</feature>
<evidence type="ECO:0000256" key="6">
    <source>
        <dbReference type="SAM" id="MobiDB-lite"/>
    </source>
</evidence>
<dbReference type="NCBIfam" id="TIGR00765">
    <property type="entry name" value="yihY_not_rbn"/>
    <property type="match status" value="1"/>
</dbReference>
<dbReference type="InterPro" id="IPR017039">
    <property type="entry name" value="Virul_fac_BrkB"/>
</dbReference>
<comment type="subcellular location">
    <subcellularLocation>
        <location evidence="1">Cell membrane</location>
        <topology evidence="1">Multi-pass membrane protein</topology>
    </subcellularLocation>
</comment>
<gene>
    <name evidence="8" type="ORF">GCM10007100_30130</name>
</gene>
<evidence type="ECO:0000256" key="7">
    <source>
        <dbReference type="SAM" id="Phobius"/>
    </source>
</evidence>
<feature type="transmembrane region" description="Helical" evidence="7">
    <location>
        <begin position="156"/>
        <end position="179"/>
    </location>
</feature>
<evidence type="ECO:0000256" key="1">
    <source>
        <dbReference type="ARBA" id="ARBA00004651"/>
    </source>
</evidence>
<feature type="transmembrane region" description="Helical" evidence="7">
    <location>
        <begin position="230"/>
        <end position="252"/>
    </location>
</feature>
<comment type="caution">
    <text evidence="8">The sequence shown here is derived from an EMBL/GenBank/DDBJ whole genome shotgun (WGS) entry which is preliminary data.</text>
</comment>
<evidence type="ECO:0000256" key="2">
    <source>
        <dbReference type="ARBA" id="ARBA00022475"/>
    </source>
</evidence>
<protein>
    <submittedName>
        <fullName evidence="8">Ribonuclease</fullName>
    </submittedName>
</protein>
<dbReference type="EMBL" id="BMXI01000013">
    <property type="protein sequence ID" value="GHC60704.1"/>
    <property type="molecule type" value="Genomic_DNA"/>
</dbReference>
<proteinExistence type="predicted"/>
<feature type="region of interest" description="Disordered" evidence="6">
    <location>
        <begin position="295"/>
        <end position="335"/>
    </location>
</feature>
<dbReference type="Pfam" id="PF03631">
    <property type="entry name" value="Virul_fac_BrkB"/>
    <property type="match status" value="1"/>
</dbReference>
<name>A0A918TTN4_9BACT</name>
<keyword evidence="9" id="KW-1185">Reference proteome</keyword>
<reference evidence="8" key="1">
    <citation type="journal article" date="2014" name="Int. J. Syst. Evol. Microbiol.">
        <title>Complete genome sequence of Corynebacterium casei LMG S-19264T (=DSM 44701T), isolated from a smear-ripened cheese.</title>
        <authorList>
            <consortium name="US DOE Joint Genome Institute (JGI-PGF)"/>
            <person name="Walter F."/>
            <person name="Albersmeier A."/>
            <person name="Kalinowski J."/>
            <person name="Ruckert C."/>
        </authorList>
    </citation>
    <scope>NUCLEOTIDE SEQUENCE</scope>
    <source>
        <strain evidence="8">KCTC 12988</strain>
    </source>
</reference>
<evidence type="ECO:0000313" key="9">
    <source>
        <dbReference type="Proteomes" id="UP000644507"/>
    </source>
</evidence>
<evidence type="ECO:0000256" key="4">
    <source>
        <dbReference type="ARBA" id="ARBA00022989"/>
    </source>
</evidence>
<keyword evidence="3 7" id="KW-0812">Transmembrane</keyword>
<dbReference type="PANTHER" id="PTHR30213">
    <property type="entry name" value="INNER MEMBRANE PROTEIN YHJD"/>
    <property type="match status" value="1"/>
</dbReference>
<keyword evidence="4 7" id="KW-1133">Transmembrane helix</keyword>
<dbReference type="AlphaFoldDB" id="A0A918TTN4"/>
<dbReference type="RefSeq" id="WP_189571604.1">
    <property type="nucleotide sequence ID" value="NZ_BMXI01000013.1"/>
</dbReference>
<keyword evidence="5 7" id="KW-0472">Membrane</keyword>
<dbReference type="PANTHER" id="PTHR30213:SF0">
    <property type="entry name" value="UPF0761 MEMBRANE PROTEIN YIHY"/>
    <property type="match status" value="1"/>
</dbReference>
<dbReference type="Proteomes" id="UP000644507">
    <property type="component" value="Unassembled WGS sequence"/>
</dbReference>
<evidence type="ECO:0000313" key="8">
    <source>
        <dbReference type="EMBL" id="GHC60704.1"/>
    </source>
</evidence>
<reference evidence="8" key="2">
    <citation type="submission" date="2020-09" db="EMBL/GenBank/DDBJ databases">
        <authorList>
            <person name="Sun Q."/>
            <person name="Kim S."/>
        </authorList>
    </citation>
    <scope>NUCLEOTIDE SEQUENCE</scope>
    <source>
        <strain evidence="8">KCTC 12988</strain>
    </source>
</reference>
<organism evidence="8 9">
    <name type="scientific">Roseibacillus persicicus</name>
    <dbReference type="NCBI Taxonomy" id="454148"/>
    <lineage>
        <taxon>Bacteria</taxon>
        <taxon>Pseudomonadati</taxon>
        <taxon>Verrucomicrobiota</taxon>
        <taxon>Verrucomicrobiia</taxon>
        <taxon>Verrucomicrobiales</taxon>
        <taxon>Verrucomicrobiaceae</taxon>
        <taxon>Roseibacillus</taxon>
    </lineage>
</organism>
<accession>A0A918TTN4</accession>
<feature type="transmembrane region" description="Helical" evidence="7">
    <location>
        <begin position="199"/>
        <end position="218"/>
    </location>
</feature>
<dbReference type="PIRSF" id="PIRSF035875">
    <property type="entry name" value="RNase_BN"/>
    <property type="match status" value="1"/>
</dbReference>
<feature type="transmembrane region" description="Helical" evidence="7">
    <location>
        <begin position="264"/>
        <end position="288"/>
    </location>
</feature>
<feature type="transmembrane region" description="Helical" evidence="7">
    <location>
        <begin position="51"/>
        <end position="73"/>
    </location>
</feature>
<sequence>MSRNKELKERQARGRNARHPFAIPWKGWWEIIRRVQKEITNDALQLMSAGIAFYFFLSVFPILAATISIYGLFVTPAGAEAQVEELGRLLPTQSQEVISEIAQNVASKSDRSLGWGLVITVLLSIWSANKGTRALVRGLNIAYGEKESRKYLAQTALTLVITLGAFLAGIVLLSLVAGVPAVLNYYEFSGSIKALLTWGRWPLLALLIVFIFACLYRWAPNRATPRWQWISPGSIFGMIFWLLGSAAFSYYVDQYDTMGKTYGSFAAVVSLLLWFFLTAFVVLLGAEINCESERQTRRDTTIGPPRARGQRGAASADEVAEGEEPDQEGNPLSGL</sequence>